<protein>
    <submittedName>
        <fullName evidence="2">Pimeloyl-ACP methyl ester carboxylesterase</fullName>
    </submittedName>
</protein>
<dbReference type="Proteomes" id="UP000192917">
    <property type="component" value="Unassembled WGS sequence"/>
</dbReference>
<dbReference type="InterPro" id="IPR029058">
    <property type="entry name" value="AB_hydrolase_fold"/>
</dbReference>
<dbReference type="SUPFAM" id="SSF53474">
    <property type="entry name" value="alpha/beta-Hydrolases"/>
    <property type="match status" value="1"/>
</dbReference>
<dbReference type="RefSeq" id="WP_085123475.1">
    <property type="nucleotide sequence ID" value="NZ_FWZX01000011.1"/>
</dbReference>
<dbReference type="STRING" id="560819.SAMN05428998_11198"/>
<feature type="domain" description="AB hydrolase-1" evidence="1">
    <location>
        <begin position="31"/>
        <end position="262"/>
    </location>
</feature>
<dbReference type="PRINTS" id="PR00111">
    <property type="entry name" value="ABHYDROLASE"/>
</dbReference>
<dbReference type="Gene3D" id="3.40.50.1820">
    <property type="entry name" value="alpha/beta hydrolase"/>
    <property type="match status" value="1"/>
</dbReference>
<reference evidence="2 3" key="1">
    <citation type="submission" date="2017-04" db="EMBL/GenBank/DDBJ databases">
        <authorList>
            <person name="Afonso C.L."/>
            <person name="Miller P.J."/>
            <person name="Scott M.A."/>
            <person name="Spackman E."/>
            <person name="Goraichik I."/>
            <person name="Dimitrov K.M."/>
            <person name="Suarez D.L."/>
            <person name="Swayne D.E."/>
        </authorList>
    </citation>
    <scope>NUCLEOTIDE SEQUENCE [LARGE SCALE GENOMIC DNA]</scope>
    <source>
        <strain evidence="2 3">USBA 355</strain>
    </source>
</reference>
<dbReference type="AlphaFoldDB" id="A0A1Y6C2F1"/>
<dbReference type="Pfam" id="PF12697">
    <property type="entry name" value="Abhydrolase_6"/>
    <property type="match status" value="1"/>
</dbReference>
<dbReference type="PANTHER" id="PTHR43194">
    <property type="entry name" value="HYDROLASE ALPHA/BETA FOLD FAMILY"/>
    <property type="match status" value="1"/>
</dbReference>
<evidence type="ECO:0000313" key="3">
    <source>
        <dbReference type="Proteomes" id="UP000192917"/>
    </source>
</evidence>
<proteinExistence type="predicted"/>
<dbReference type="InterPro" id="IPR000073">
    <property type="entry name" value="AB_hydrolase_1"/>
</dbReference>
<sequence>MELTVDGRRAFAATGGQAFDAARVQEGRPVFLLVHGAGMDRTVWAAQSRYLAHHGRAVLAVDLPGHGRSEGPPLASIGAIADWLVRLLDAAGVRQAALVGHSMGAIACLAAAARHPERVRALGLCGCAAAMPVHPDLLAAAAADDHAAIDMINAWAHGEASHRGGHPQPGTWLIGGGNRLLERAASGVLSADLQACAGFAEGEALAARVGCPTVVVVGEDDRMTPAKAGRRLAAAIPGASVAAIPDCGHMMMTEKPRETLAALLTLA</sequence>
<accession>A0A1Y6C2F1</accession>
<gene>
    <name evidence="2" type="ORF">SAMN05428998_11198</name>
</gene>
<organism evidence="2 3">
    <name type="scientific">Tistlia consotensis USBA 355</name>
    <dbReference type="NCBI Taxonomy" id="560819"/>
    <lineage>
        <taxon>Bacteria</taxon>
        <taxon>Pseudomonadati</taxon>
        <taxon>Pseudomonadota</taxon>
        <taxon>Alphaproteobacteria</taxon>
        <taxon>Rhodospirillales</taxon>
        <taxon>Rhodovibrionaceae</taxon>
        <taxon>Tistlia</taxon>
    </lineage>
</organism>
<keyword evidence="3" id="KW-1185">Reference proteome</keyword>
<evidence type="ECO:0000313" key="2">
    <source>
        <dbReference type="EMBL" id="SMF33108.1"/>
    </source>
</evidence>
<name>A0A1Y6C2F1_9PROT</name>
<dbReference type="EMBL" id="FWZX01000011">
    <property type="protein sequence ID" value="SMF33108.1"/>
    <property type="molecule type" value="Genomic_DNA"/>
</dbReference>
<evidence type="ECO:0000259" key="1">
    <source>
        <dbReference type="Pfam" id="PF12697"/>
    </source>
</evidence>
<dbReference type="InterPro" id="IPR050228">
    <property type="entry name" value="Carboxylesterase_BioH"/>
</dbReference>
<dbReference type="PANTHER" id="PTHR43194:SF5">
    <property type="entry name" value="PIMELOYL-[ACYL-CARRIER PROTEIN] METHYL ESTER ESTERASE"/>
    <property type="match status" value="1"/>
</dbReference>